<accession>A0A9N9L4F9</accession>
<feature type="region of interest" description="Disordered" evidence="8">
    <location>
        <begin position="1710"/>
        <end position="1973"/>
    </location>
</feature>
<dbReference type="EMBL" id="CAJVRL010000086">
    <property type="protein sequence ID" value="CAG8958914.1"/>
    <property type="molecule type" value="Genomic_DNA"/>
</dbReference>
<feature type="compositionally biased region" description="Low complexity" evidence="8">
    <location>
        <begin position="1813"/>
        <end position="1825"/>
    </location>
</feature>
<dbReference type="GO" id="GO:0006606">
    <property type="term" value="P:protein import into nucleus"/>
    <property type="evidence" value="ECO:0007669"/>
    <property type="project" value="TreeGrafter"/>
</dbReference>
<reference evidence="9" key="1">
    <citation type="submission" date="2021-07" db="EMBL/GenBank/DDBJ databases">
        <authorList>
            <person name="Durling M."/>
        </authorList>
    </citation>
    <scope>NUCLEOTIDE SEQUENCE</scope>
</reference>
<organism evidence="9 10">
    <name type="scientific">Hymenoscyphus fraxineus</name>
    <dbReference type="NCBI Taxonomy" id="746836"/>
    <lineage>
        <taxon>Eukaryota</taxon>
        <taxon>Fungi</taxon>
        <taxon>Dikarya</taxon>
        <taxon>Ascomycota</taxon>
        <taxon>Pezizomycotina</taxon>
        <taxon>Leotiomycetes</taxon>
        <taxon>Helotiales</taxon>
        <taxon>Helotiaceae</taxon>
        <taxon>Hymenoscyphus</taxon>
    </lineage>
</organism>
<evidence type="ECO:0000256" key="3">
    <source>
        <dbReference type="ARBA" id="ARBA00022816"/>
    </source>
</evidence>
<keyword evidence="4" id="KW-0653">Protein transport</keyword>
<proteinExistence type="predicted"/>
<sequence length="2150" mass="237053">MAPMTRSGVGSIPPPEGLRPPREKYREASWQFVGADSRHERDLSEEPPSSYDEDTDMLSRDGYGAGNDGRQLQLEGPEDHEDILHPLREAANRVGREVEKFAEVLDGYNPLRATDTQQRHEMTADLIERYHEIAKETLGRLREQHEGERLRSKGRAWRKMWGPGLKIANDTDELDSDYEDSPNAEFAQQTTLEDLERWEQEAQTWDLLARLVEVRHPAHESEIVKVPHRSSIHPYSTEQELWDDFLQSDELAIERKTVLEWLKDTAQESGEDINEMVKELHQNAERGDIIAHGWIHTKTAIKQSKRNLGAHECLDPESNDVKRLHLNSSKTEILVSQLDPDAMARQGRKLQIEDQYFERAIWLGCYEMLRRGTSPDDIREWCMDRTQIWRAVSMASLPNERMKNTDGNDVNHDPADPSSWRLWRRMCFALARQGGAGDYERAVYGILSGDVASVEHVCRSWDDFLFTHYSALLQTQFDNHLQTHYSPAGPPISMSNFGVFDAVQFHGDPKTAAERLIEKLESDVRTKEEALKPMKMIQGVLLANKFPAFIYQQGSALSKFANAANPSNLIPMQKYHPDNIEKYVRTEDHDSLRVLTHVLLAYRGLGVDFGGASTQTTIDNVIVAYISFLKLAGKEELIPLYCSQLSGKRRYATLSRCLIDITDHEQRVTQIKLMRGLGLDVQTFVTSQSRFLNGDYPDNPKDFPAAGQFRLLTTLPGSEDPVLKEDFCGIDDNTERTDMLLIRSLEWYLLVDGLWSETFNFGSKLFCRFLKNMQLPAARMLVSRVSSNAIALSKTHAILDERLDFNGLEEEGEEDLTDVLDGISDQKRLLKKFMLAEAKNFRELEALVEVLDNIETISGIENIMREQDPSQHSAGYKLEKQAVVKTLMYISGFVPTLAKGWLLTVSEPSLEEQFVFIRETYLPETIMAFIRVLEFSGRILTRDFLMECMDVASVIADEDSDLLPLFASTGKMQDLVKVVTYASEGSCQPTGASLSAIQHWLALGNNSSAQTRPPDGIFNNPNSPLVAIEALDERASSLITSAQCAAQPIGLCTISRVVTFHALCLRLPPDSHRAQASARRPPNATTDDQQTPCQNTDRPTSAAPPRSAPPEIEQFNASPAINGPISILDQSPQSIIEGILGPNKDGRVRNPVPSKLKGKTDQKQGNFGVMSMGQNTGAKKNESVGRDAAAERDAAARRTSENTASRAKAAQQEKYVAPKKRGLDATLNEATRGTNRGSPFARDDKRQARPLAPDETKMEQARLLTLLRSINPITVVDQICKAVAYFGGIPGAPPPEDGIFPESANTRETGALFIGWLAEIFPDLSSKSPDIMKIADGGKKKSRASKGHQATLSSGGPVVSAEQPNSMNGYGYGPAVSAPAWGLPQNLAEVNPQAPSVPDTSALKNGGTELIKQSEQQQTPLTPAQPIPADPSHSNVSASASKRRGRGRPKGSTNKKSKDGQPEASGQDQMQDGQQQTSDSHQTVQAQDLAGAAINALQSGQSDQTNYHPAIIPQAKPAQVPQYSDQSWQNNTQKNHSGQSTAPVQDELSPEERAVLEAFRGQGVESTMDMVINNTAPVPSPILPPKKTQAEGGVKRKRAPAKPKPVQTVPNSTASSGYPSQNSPQVHNQPQQQIQQTQQQIQEQPPQPHQLYQQAQQHDQQVQQQYTPQIQPAEQMQQTQITHKMPNSASLAAISNNDITNMAKDAIQWASVETPIPPPAKRQRQRKPKVPATKAIEPPSRTQSASVVSAVTPTIPPSTIPDSQATSSLSQAASSQQNIPASRPPAEGLEAHYEMFASLTQQNGRSHTPTMPQQQQNQQQHVRQQSKPSIVPPQQATAITSQQMQHQKSQQGNQQTVQRSEQKTSQDNVSRPSPVSYYGQRSQNPASYNQQYPSHQASQLYGSTQSASPRLGNSNSYRTTSSHTLAQSGMTQNSMAQSPQFSQAETYRTTSPHIAQPSPSFSQPESNYRTTNQNSLAQASPSFAQTENPYRTPSTHSMAQTSSYSSSRSHVQAPSTQQSQSQNHYGQFSDAPYIDLPTLESLGHSGSSSTATLGYGQTGLNVGLGGTNANSTSHSRSSVGSASLYGTSTNGLSAFDQSAQDLLRVSRGTNSSGHTNPHAHSGYGGTNSGMSNTFDNDDMRERLLRGMTRR</sequence>
<feature type="region of interest" description="Disordered" evidence="8">
    <location>
        <begin position="1072"/>
        <end position="1218"/>
    </location>
</feature>
<evidence type="ECO:0000256" key="8">
    <source>
        <dbReference type="SAM" id="MobiDB-lite"/>
    </source>
</evidence>
<dbReference type="GO" id="GO:0031080">
    <property type="term" value="C:nuclear pore outer ring"/>
    <property type="evidence" value="ECO:0007669"/>
    <property type="project" value="TreeGrafter"/>
</dbReference>
<evidence type="ECO:0000256" key="6">
    <source>
        <dbReference type="ARBA" id="ARBA00023132"/>
    </source>
</evidence>
<evidence type="ECO:0000313" key="10">
    <source>
        <dbReference type="Proteomes" id="UP000696280"/>
    </source>
</evidence>
<dbReference type="Pfam" id="PF04121">
    <property type="entry name" value="Nup84_Nup100"/>
    <property type="match status" value="1"/>
</dbReference>
<feature type="region of interest" description="Disordered" evidence="8">
    <location>
        <begin position="1414"/>
        <end position="1684"/>
    </location>
</feature>
<feature type="compositionally biased region" description="Polar residues" evidence="8">
    <location>
        <begin position="1985"/>
        <end position="2026"/>
    </location>
</feature>
<dbReference type="GO" id="GO:0017056">
    <property type="term" value="F:structural constituent of nuclear pore"/>
    <property type="evidence" value="ECO:0007669"/>
    <property type="project" value="InterPro"/>
</dbReference>
<keyword evidence="10" id="KW-1185">Reference proteome</keyword>
<feature type="compositionally biased region" description="Polar residues" evidence="8">
    <location>
        <begin position="1826"/>
        <end position="1841"/>
    </location>
</feature>
<evidence type="ECO:0000256" key="4">
    <source>
        <dbReference type="ARBA" id="ARBA00022927"/>
    </source>
</evidence>
<dbReference type="PANTHER" id="PTHR13003">
    <property type="entry name" value="NUP107-RELATED"/>
    <property type="match status" value="1"/>
</dbReference>
<feature type="region of interest" description="Disordered" evidence="8">
    <location>
        <begin position="1335"/>
        <end position="1362"/>
    </location>
</feature>
<feature type="compositionally biased region" description="Low complexity" evidence="8">
    <location>
        <begin position="1466"/>
        <end position="1476"/>
    </location>
</feature>
<evidence type="ECO:0000256" key="1">
    <source>
        <dbReference type="ARBA" id="ARBA00004567"/>
    </source>
</evidence>
<feature type="compositionally biased region" description="Polar residues" evidence="8">
    <location>
        <begin position="1856"/>
        <end position="1973"/>
    </location>
</feature>
<feature type="compositionally biased region" description="Polar residues" evidence="8">
    <location>
        <begin position="1477"/>
        <end position="1486"/>
    </location>
</feature>
<feature type="compositionally biased region" description="Basic and acidic residues" evidence="8">
    <location>
        <begin position="1179"/>
        <end position="1200"/>
    </location>
</feature>
<evidence type="ECO:0000313" key="9">
    <source>
        <dbReference type="EMBL" id="CAG8958914.1"/>
    </source>
</evidence>
<keyword evidence="3" id="KW-0509">mRNA transport</keyword>
<keyword evidence="7" id="KW-0539">Nucleus</keyword>
<feature type="compositionally biased region" description="Basic residues" evidence="8">
    <location>
        <begin position="1441"/>
        <end position="1455"/>
    </location>
</feature>
<dbReference type="Gene3D" id="1.20.190.50">
    <property type="match status" value="1"/>
</dbReference>
<feature type="compositionally biased region" description="Low complexity" evidence="8">
    <location>
        <begin position="1842"/>
        <end position="1855"/>
    </location>
</feature>
<feature type="compositionally biased region" description="Polar residues" evidence="8">
    <location>
        <begin position="1798"/>
        <end position="1812"/>
    </location>
</feature>
<feature type="region of interest" description="Disordered" evidence="8">
    <location>
        <begin position="2107"/>
        <end position="2136"/>
    </location>
</feature>
<dbReference type="Gene3D" id="1.10.3450.20">
    <property type="match status" value="1"/>
</dbReference>
<feature type="region of interest" description="Disordered" evidence="8">
    <location>
        <begin position="1"/>
        <end position="74"/>
    </location>
</feature>
<feature type="compositionally biased region" description="Polar residues" evidence="8">
    <location>
        <begin position="1608"/>
        <end position="1618"/>
    </location>
</feature>
<feature type="compositionally biased region" description="Low complexity" evidence="8">
    <location>
        <begin position="1619"/>
        <end position="1675"/>
    </location>
</feature>
<dbReference type="OrthoDB" id="3098at2759"/>
<evidence type="ECO:0008006" key="11">
    <source>
        <dbReference type="Google" id="ProtNLM"/>
    </source>
</evidence>
<comment type="subcellular location">
    <subcellularLocation>
        <location evidence="1">Nucleus</location>
        <location evidence="1">Nuclear pore complex</location>
    </subcellularLocation>
</comment>
<evidence type="ECO:0000256" key="5">
    <source>
        <dbReference type="ARBA" id="ARBA00023010"/>
    </source>
</evidence>
<feature type="compositionally biased region" description="Polar residues" evidence="8">
    <location>
        <begin position="1496"/>
        <end position="1507"/>
    </location>
</feature>
<feature type="compositionally biased region" description="Basic and acidic residues" evidence="8">
    <location>
        <begin position="1241"/>
        <end position="1253"/>
    </location>
</feature>
<dbReference type="GO" id="GO:0000973">
    <property type="term" value="P:post-transcriptional tethering of RNA polymerase II gene DNA at nuclear periphery"/>
    <property type="evidence" value="ECO:0007669"/>
    <property type="project" value="TreeGrafter"/>
</dbReference>
<dbReference type="Proteomes" id="UP000696280">
    <property type="component" value="Unassembled WGS sequence"/>
</dbReference>
<keyword evidence="2" id="KW-0813">Transport</keyword>
<feature type="region of interest" description="Disordered" evidence="8">
    <location>
        <begin position="1985"/>
        <end position="2031"/>
    </location>
</feature>
<protein>
    <recommendedName>
        <fullName evidence="11">Nuclear pore complex protein</fullName>
    </recommendedName>
</protein>
<keyword evidence="6" id="KW-0906">Nuclear pore complex</keyword>
<feature type="compositionally biased region" description="Low complexity" evidence="8">
    <location>
        <begin position="1760"/>
        <end position="1777"/>
    </location>
</feature>
<comment type="caution">
    <text evidence="9">The sequence shown here is derived from an EMBL/GenBank/DDBJ whole genome shotgun (WGS) entry which is preliminary data.</text>
</comment>
<dbReference type="GO" id="GO:0006406">
    <property type="term" value="P:mRNA export from nucleus"/>
    <property type="evidence" value="ECO:0007669"/>
    <property type="project" value="TreeGrafter"/>
</dbReference>
<evidence type="ECO:0000256" key="7">
    <source>
        <dbReference type="ARBA" id="ARBA00023242"/>
    </source>
</evidence>
<feature type="region of interest" description="Disordered" evidence="8">
    <location>
        <begin position="1230"/>
        <end position="1253"/>
    </location>
</feature>
<name>A0A9N9L4F9_9HELO</name>
<gene>
    <name evidence="9" type="ORF">HYFRA_00012911</name>
</gene>
<dbReference type="InterPro" id="IPR007252">
    <property type="entry name" value="Nup84/Nup107"/>
</dbReference>
<feature type="compositionally biased region" description="Polar residues" evidence="8">
    <location>
        <begin position="1521"/>
        <end position="1543"/>
    </location>
</feature>
<keyword evidence="5" id="KW-0811">Translocation</keyword>
<evidence type="ECO:0000256" key="2">
    <source>
        <dbReference type="ARBA" id="ARBA00022448"/>
    </source>
</evidence>
<dbReference type="PANTHER" id="PTHR13003:SF2">
    <property type="entry name" value="NUCLEAR PORE COMPLEX PROTEIN NUP107"/>
    <property type="match status" value="1"/>
</dbReference>
<feature type="compositionally biased region" description="Polar residues" evidence="8">
    <location>
        <begin position="1083"/>
        <end position="1097"/>
    </location>
</feature>